<dbReference type="Pfam" id="PF12728">
    <property type="entry name" value="HTH_17"/>
    <property type="match status" value="1"/>
</dbReference>
<accession>A0A9P3ZIK3</accession>
<protein>
    <submittedName>
        <fullName evidence="2">Helix-turn-helix domain-containing protein</fullName>
    </submittedName>
</protein>
<comment type="caution">
    <text evidence="2">The sequence shown here is derived from an EMBL/GenBank/DDBJ whole genome shotgun (WGS) entry which is preliminary data.</text>
</comment>
<name>A0A9P3ZIK3_9BACT</name>
<feature type="domain" description="Helix-turn-helix" evidence="1">
    <location>
        <begin position="42"/>
        <end position="90"/>
    </location>
</feature>
<sequence length="115" mass="13338">MDDIITSQSEFFQNIMTKIDAASNVASELLNNQRKRLCQEHYLSSEEFCRRFHISRRTLQDYRDNLIIPYTSIGGKILYPESEIKKVLLKNYQPAGNTLAEGPYSVLLNTNHQKL</sequence>
<evidence type="ECO:0000313" key="2">
    <source>
        <dbReference type="EMBL" id="KAA2558928.1"/>
    </source>
</evidence>
<proteinExistence type="predicted"/>
<organism evidence="2 3">
    <name type="scientific">Alistipes onderdonkii</name>
    <dbReference type="NCBI Taxonomy" id="328813"/>
    <lineage>
        <taxon>Bacteria</taxon>
        <taxon>Pseudomonadati</taxon>
        <taxon>Bacteroidota</taxon>
        <taxon>Bacteroidia</taxon>
        <taxon>Bacteroidales</taxon>
        <taxon>Rikenellaceae</taxon>
        <taxon>Alistipes</taxon>
    </lineage>
</organism>
<dbReference type="InterPro" id="IPR009061">
    <property type="entry name" value="DNA-bd_dom_put_sf"/>
</dbReference>
<dbReference type="Proteomes" id="UP000323119">
    <property type="component" value="Unassembled WGS sequence"/>
</dbReference>
<dbReference type="Gene3D" id="1.10.1660.10">
    <property type="match status" value="1"/>
</dbReference>
<reference evidence="2 3" key="1">
    <citation type="journal article" date="2019" name="Nat. Med.">
        <title>A library of human gut bacterial isolates paired with longitudinal multiomics data enables mechanistic microbiome research.</title>
        <authorList>
            <person name="Poyet M."/>
            <person name="Groussin M."/>
            <person name="Gibbons S.M."/>
            <person name="Avila-Pacheco J."/>
            <person name="Jiang X."/>
            <person name="Kearney S.M."/>
            <person name="Perrotta A.R."/>
            <person name="Berdy B."/>
            <person name="Zhao S."/>
            <person name="Lieberman T.D."/>
            <person name="Swanson P.K."/>
            <person name="Smith M."/>
            <person name="Roesemann S."/>
            <person name="Alexander J.E."/>
            <person name="Rich S.A."/>
            <person name="Livny J."/>
            <person name="Vlamakis H."/>
            <person name="Clish C."/>
            <person name="Bullock K."/>
            <person name="Deik A."/>
            <person name="Scott J."/>
            <person name="Pierce K.A."/>
            <person name="Xavier R.J."/>
            <person name="Alm E.J."/>
        </authorList>
    </citation>
    <scope>NUCLEOTIDE SEQUENCE [LARGE SCALE GENOMIC DNA]</scope>
    <source>
        <strain evidence="2 3">BIOML-A204</strain>
    </source>
</reference>
<dbReference type="RefSeq" id="WP_082426673.1">
    <property type="nucleotide sequence ID" value="NZ_JBDFUH010000029.1"/>
</dbReference>
<dbReference type="PANTHER" id="PTHR34585:SF22">
    <property type="entry name" value="HELIX-TURN-HELIX DOMAIN-CONTAINING PROTEIN"/>
    <property type="match status" value="1"/>
</dbReference>
<dbReference type="EMBL" id="VVUY01000010">
    <property type="protein sequence ID" value="KAA2558928.1"/>
    <property type="molecule type" value="Genomic_DNA"/>
</dbReference>
<evidence type="ECO:0000313" key="3">
    <source>
        <dbReference type="Proteomes" id="UP000323119"/>
    </source>
</evidence>
<dbReference type="AlphaFoldDB" id="A0A9P3ZIK3"/>
<gene>
    <name evidence="2" type="ORF">F2S36_11620</name>
</gene>
<dbReference type="SUPFAM" id="SSF46955">
    <property type="entry name" value="Putative DNA-binding domain"/>
    <property type="match status" value="1"/>
</dbReference>
<dbReference type="InterPro" id="IPR041657">
    <property type="entry name" value="HTH_17"/>
</dbReference>
<evidence type="ECO:0000259" key="1">
    <source>
        <dbReference type="Pfam" id="PF12728"/>
    </source>
</evidence>
<dbReference type="PANTHER" id="PTHR34585">
    <property type="match status" value="1"/>
</dbReference>